<organism evidence="1 2">
    <name type="scientific">Lucilia cuprina</name>
    <name type="common">Green bottle fly</name>
    <name type="synonym">Australian sheep blowfly</name>
    <dbReference type="NCBI Taxonomy" id="7375"/>
    <lineage>
        <taxon>Eukaryota</taxon>
        <taxon>Metazoa</taxon>
        <taxon>Ecdysozoa</taxon>
        <taxon>Arthropoda</taxon>
        <taxon>Hexapoda</taxon>
        <taxon>Insecta</taxon>
        <taxon>Pterygota</taxon>
        <taxon>Neoptera</taxon>
        <taxon>Endopterygota</taxon>
        <taxon>Diptera</taxon>
        <taxon>Brachycera</taxon>
        <taxon>Muscomorpha</taxon>
        <taxon>Oestroidea</taxon>
        <taxon>Calliphoridae</taxon>
        <taxon>Luciliinae</taxon>
        <taxon>Lucilia</taxon>
    </lineage>
</organism>
<comment type="caution">
    <text evidence="1">The sequence shown here is derived from an EMBL/GenBank/DDBJ whole genome shotgun (WGS) entry which is preliminary data.</text>
</comment>
<sequence length="129" mass="14698">MDFMFSQMLINSDRIVLTTIGFMLRNEQSHTQPKISKPEAAVSIESVFPEKTSGHRRTVTTTKICCFSVHSALITNIQLSSSFILESNTHRIRPTNKGGFKNMPTISFKIYIMQTKIIFVVYFNGAKQF</sequence>
<dbReference type="EMBL" id="JRES01000955">
    <property type="protein sequence ID" value="KNC26778.1"/>
    <property type="molecule type" value="Genomic_DNA"/>
</dbReference>
<keyword evidence="2" id="KW-1185">Reference proteome</keyword>
<evidence type="ECO:0000313" key="2">
    <source>
        <dbReference type="Proteomes" id="UP000037069"/>
    </source>
</evidence>
<dbReference type="Proteomes" id="UP000037069">
    <property type="component" value="Unassembled WGS sequence"/>
</dbReference>
<reference evidence="1 2" key="1">
    <citation type="journal article" date="2015" name="Nat. Commun.">
        <title>Lucilia cuprina genome unlocks parasitic fly biology to underpin future interventions.</title>
        <authorList>
            <person name="Anstead C.A."/>
            <person name="Korhonen P.K."/>
            <person name="Young N.D."/>
            <person name="Hall R.S."/>
            <person name="Jex A.R."/>
            <person name="Murali S.C."/>
            <person name="Hughes D.S."/>
            <person name="Lee S.F."/>
            <person name="Perry T."/>
            <person name="Stroehlein A.J."/>
            <person name="Ansell B.R."/>
            <person name="Breugelmans B."/>
            <person name="Hofmann A."/>
            <person name="Qu J."/>
            <person name="Dugan S."/>
            <person name="Lee S.L."/>
            <person name="Chao H."/>
            <person name="Dinh H."/>
            <person name="Han Y."/>
            <person name="Doddapaneni H.V."/>
            <person name="Worley K.C."/>
            <person name="Muzny D.M."/>
            <person name="Ioannidis P."/>
            <person name="Waterhouse R.M."/>
            <person name="Zdobnov E.M."/>
            <person name="James P.J."/>
            <person name="Bagnall N.H."/>
            <person name="Kotze A.C."/>
            <person name="Gibbs R.A."/>
            <person name="Richards S."/>
            <person name="Batterham P."/>
            <person name="Gasser R.B."/>
        </authorList>
    </citation>
    <scope>NUCLEOTIDE SEQUENCE [LARGE SCALE GENOMIC DNA]</scope>
    <source>
        <strain evidence="1 2">LS</strain>
        <tissue evidence="1">Full body</tissue>
    </source>
</reference>
<name>A0A0L0C357_LUCCU</name>
<proteinExistence type="predicted"/>
<protein>
    <submittedName>
        <fullName evidence="1">Uncharacterized protein</fullName>
    </submittedName>
</protein>
<gene>
    <name evidence="1" type="ORF">FF38_06357</name>
</gene>
<evidence type="ECO:0000313" key="1">
    <source>
        <dbReference type="EMBL" id="KNC26778.1"/>
    </source>
</evidence>
<dbReference type="AlphaFoldDB" id="A0A0L0C357"/>
<accession>A0A0L0C357</accession>